<dbReference type="GO" id="GO:0005634">
    <property type="term" value="C:nucleus"/>
    <property type="evidence" value="ECO:0007669"/>
    <property type="project" value="UniProtKB-SubCell"/>
</dbReference>
<reference evidence="5" key="1">
    <citation type="thesis" date="2020" institute="ProQuest LLC" country="789 East Eisenhower Parkway, Ann Arbor, MI, USA">
        <title>Comparative Genomics and Chromosome Evolution.</title>
        <authorList>
            <person name="Mudd A.B."/>
        </authorList>
    </citation>
    <scope>NUCLEOTIDE SEQUENCE</scope>
    <source>
        <strain evidence="5">Female2</strain>
        <tissue evidence="5">Blood</tissue>
    </source>
</reference>
<evidence type="ECO:0000313" key="5">
    <source>
        <dbReference type="EMBL" id="KAG8444346.1"/>
    </source>
</evidence>
<dbReference type="PANTHER" id="PTHR32194">
    <property type="entry name" value="METALLOPROTEASE TLDD"/>
    <property type="match status" value="1"/>
</dbReference>
<proteinExistence type="predicted"/>
<organism evidence="5 6">
    <name type="scientific">Hymenochirus boettgeri</name>
    <name type="common">Congo dwarf clawed frog</name>
    <dbReference type="NCBI Taxonomy" id="247094"/>
    <lineage>
        <taxon>Eukaryota</taxon>
        <taxon>Metazoa</taxon>
        <taxon>Chordata</taxon>
        <taxon>Craniata</taxon>
        <taxon>Vertebrata</taxon>
        <taxon>Euteleostomi</taxon>
        <taxon>Amphibia</taxon>
        <taxon>Batrachia</taxon>
        <taxon>Anura</taxon>
        <taxon>Pipoidea</taxon>
        <taxon>Pipidae</taxon>
        <taxon>Pipinae</taxon>
        <taxon>Hymenochirus</taxon>
    </lineage>
</organism>
<evidence type="ECO:0000256" key="3">
    <source>
        <dbReference type="ARBA" id="ARBA00022942"/>
    </source>
</evidence>
<dbReference type="EMBL" id="JAACNH010000004">
    <property type="protein sequence ID" value="KAG8444346.1"/>
    <property type="molecule type" value="Genomic_DNA"/>
</dbReference>
<keyword evidence="3" id="KW-0647">Proteasome</keyword>
<dbReference type="OrthoDB" id="268479at2759"/>
<dbReference type="Pfam" id="PF00227">
    <property type="entry name" value="Proteasome"/>
    <property type="match status" value="1"/>
</dbReference>
<dbReference type="PROSITE" id="PS51476">
    <property type="entry name" value="PROTEASOME_BETA_2"/>
    <property type="match status" value="1"/>
</dbReference>
<gene>
    <name evidence="5" type="ORF">GDO86_009508</name>
</gene>
<dbReference type="Proteomes" id="UP000812440">
    <property type="component" value="Chromosome 5"/>
</dbReference>
<protein>
    <recommendedName>
        <fullName evidence="7">Proteasome subunit beta</fullName>
    </recommendedName>
</protein>
<keyword evidence="4" id="KW-0539">Nucleus</keyword>
<evidence type="ECO:0000256" key="2">
    <source>
        <dbReference type="ARBA" id="ARBA00022490"/>
    </source>
</evidence>
<evidence type="ECO:0000256" key="4">
    <source>
        <dbReference type="ARBA" id="ARBA00023242"/>
    </source>
</evidence>
<keyword evidence="2" id="KW-0963">Cytoplasm</keyword>
<sequence length="241" mass="26542">MFSSCESYGDLGRTKGLDYHYTGPVEQRFNPYTFNGGTVLALAGEDFAIVASDTRLSEGYSIHSRNTQNATNCKTDKTVIGCSGFHADCLTLTKIIEARLKMYKHSNNKTMTSGAIAAMLSTILYSRRFFPYYVYNIIGGLDEEGKGAVYSFDPVGFISERCLQAGGSASAMLQPLLDNQIGYKNMPNAEQVPLTLEKAIKLVKDVFISATERDVYTGDSLKISIVTKEGIREESLSLRKD</sequence>
<dbReference type="GO" id="GO:0051603">
    <property type="term" value="P:proteolysis involved in protein catabolic process"/>
    <property type="evidence" value="ECO:0007669"/>
    <property type="project" value="InterPro"/>
</dbReference>
<comment type="caution">
    <text evidence="5">The sequence shown here is derived from an EMBL/GenBank/DDBJ whole genome shotgun (WGS) entry which is preliminary data.</text>
</comment>
<dbReference type="AlphaFoldDB" id="A0A8T2JPF8"/>
<comment type="subcellular location">
    <subcellularLocation>
        <location evidence="1">Nucleus</location>
    </subcellularLocation>
</comment>
<dbReference type="PANTHER" id="PTHR32194:SF2">
    <property type="entry name" value="PROTEASOME SUBUNIT BETA TYPE-1"/>
    <property type="match status" value="1"/>
</dbReference>
<dbReference type="InterPro" id="IPR029055">
    <property type="entry name" value="Ntn_hydrolases_N"/>
</dbReference>
<dbReference type="Gene3D" id="3.60.20.10">
    <property type="entry name" value="Glutamine Phosphoribosylpyrophosphate, subunit 1, domain 1"/>
    <property type="match status" value="1"/>
</dbReference>
<dbReference type="SUPFAM" id="SSF56235">
    <property type="entry name" value="N-terminal nucleophile aminohydrolases (Ntn hydrolases)"/>
    <property type="match status" value="1"/>
</dbReference>
<dbReference type="InterPro" id="IPR001353">
    <property type="entry name" value="Proteasome_sua/b"/>
</dbReference>
<dbReference type="FunFam" id="3.60.20.10:FF:000033">
    <property type="entry name" value="Proteasome subunit beta"/>
    <property type="match status" value="1"/>
</dbReference>
<name>A0A8T2JPF8_9PIPI</name>
<evidence type="ECO:0000313" key="6">
    <source>
        <dbReference type="Proteomes" id="UP000812440"/>
    </source>
</evidence>
<keyword evidence="6" id="KW-1185">Reference proteome</keyword>
<evidence type="ECO:0008006" key="7">
    <source>
        <dbReference type="Google" id="ProtNLM"/>
    </source>
</evidence>
<accession>A0A8T2JPF8</accession>
<dbReference type="GO" id="GO:0005839">
    <property type="term" value="C:proteasome core complex"/>
    <property type="evidence" value="ECO:0007669"/>
    <property type="project" value="InterPro"/>
</dbReference>
<evidence type="ECO:0000256" key="1">
    <source>
        <dbReference type="ARBA" id="ARBA00004123"/>
    </source>
</evidence>
<dbReference type="CDD" id="cd03757">
    <property type="entry name" value="proteasome_beta_type_1"/>
    <property type="match status" value="1"/>
</dbReference>
<dbReference type="InterPro" id="IPR023333">
    <property type="entry name" value="Proteasome_suB-type"/>
</dbReference>
<dbReference type="GO" id="GO:0005737">
    <property type="term" value="C:cytoplasm"/>
    <property type="evidence" value="ECO:0007669"/>
    <property type="project" value="TreeGrafter"/>
</dbReference>